<feature type="compositionally biased region" description="Basic and acidic residues" evidence="12">
    <location>
        <begin position="272"/>
        <end position="293"/>
    </location>
</feature>
<evidence type="ECO:0000256" key="12">
    <source>
        <dbReference type="SAM" id="MobiDB-lite"/>
    </source>
</evidence>
<evidence type="ECO:0000256" key="4">
    <source>
        <dbReference type="ARBA" id="ARBA00016099"/>
    </source>
</evidence>
<dbReference type="PANTHER" id="PTHR13401">
    <property type="entry name" value="RAGULATOR COMPLEX PROTEIN LAMTOR1"/>
    <property type="match status" value="1"/>
</dbReference>
<dbReference type="EMBL" id="CALNXK010000043">
    <property type="protein sequence ID" value="CAH3126811.1"/>
    <property type="molecule type" value="Genomic_DNA"/>
</dbReference>
<comment type="similarity">
    <text evidence="3">Belongs to the LAMTOR1 family.</text>
</comment>
<evidence type="ECO:0000256" key="11">
    <source>
        <dbReference type="ARBA" id="ARBA00032695"/>
    </source>
</evidence>
<feature type="compositionally biased region" description="Polar residues" evidence="12">
    <location>
        <begin position="195"/>
        <end position="211"/>
    </location>
</feature>
<feature type="region of interest" description="Disordered" evidence="12">
    <location>
        <begin position="1"/>
        <end position="39"/>
    </location>
</feature>
<evidence type="ECO:0000256" key="2">
    <source>
        <dbReference type="ARBA" id="ARBA00004577"/>
    </source>
</evidence>
<evidence type="ECO:0000256" key="3">
    <source>
        <dbReference type="ARBA" id="ARBA00010861"/>
    </source>
</evidence>
<reference evidence="13 14" key="1">
    <citation type="submission" date="2022-05" db="EMBL/GenBank/DDBJ databases">
        <authorList>
            <consortium name="Genoscope - CEA"/>
            <person name="William W."/>
        </authorList>
    </citation>
    <scope>NUCLEOTIDE SEQUENCE [LARGE SCALE GENOMIC DNA]</scope>
</reference>
<protein>
    <recommendedName>
        <fullName evidence="4">Ragulator complex protein LAMTOR1</fullName>
    </recommendedName>
    <alternativeName>
        <fullName evidence="11">Late endosomal/lysosomal adaptor and MAPK and MTOR activator 1</fullName>
    </alternativeName>
</protein>
<keyword evidence="8" id="KW-0564">Palmitate</keyword>
<keyword evidence="6" id="KW-0967">Endosome</keyword>
<evidence type="ECO:0000313" key="13">
    <source>
        <dbReference type="EMBL" id="CAH3126811.1"/>
    </source>
</evidence>
<feature type="region of interest" description="Disordered" evidence="12">
    <location>
        <begin position="262"/>
        <end position="293"/>
    </location>
</feature>
<dbReference type="Proteomes" id="UP001159405">
    <property type="component" value="Unassembled WGS sequence"/>
</dbReference>
<comment type="caution">
    <text evidence="13">The sequence shown here is derived from an EMBL/GenBank/DDBJ whole genome shotgun (WGS) entry which is preliminary data.</text>
</comment>
<evidence type="ECO:0000256" key="8">
    <source>
        <dbReference type="ARBA" id="ARBA00023139"/>
    </source>
</evidence>
<keyword evidence="14" id="KW-1185">Reference proteome</keyword>
<dbReference type="PANTHER" id="PTHR13401:SF2">
    <property type="entry name" value="RAGULATOR COMPLEX PROTEIN LAMTOR1"/>
    <property type="match status" value="1"/>
</dbReference>
<name>A0ABN8P2S6_9CNID</name>
<evidence type="ECO:0000256" key="9">
    <source>
        <dbReference type="ARBA" id="ARBA00023228"/>
    </source>
</evidence>
<proteinExistence type="inferred from homology"/>
<comment type="subcellular location">
    <subcellularLocation>
        <location evidence="2">Late endosome membrane</location>
        <topology evidence="2">Lipid-anchor</topology>
        <orientation evidence="2">Cytoplasmic side</orientation>
    </subcellularLocation>
    <subcellularLocation>
        <location evidence="1">Lysosome membrane</location>
        <topology evidence="1">Lipid-anchor</topology>
        <orientation evidence="1">Cytoplasmic side</orientation>
    </subcellularLocation>
</comment>
<sequence length="304" mass="33970">QRQASERDPLLGGSSAPIANGQRPVDDIHNSSTGPISKTDEQALLSRILHQTAHDVIDVSSIEPHSIERTEYMERSRQYMAKLSGVNNSNIQSATELPAGVKVPQLVLASEPVPQSDVAFVIRAAKGADASLSGFHVEPRDALLILTPSIKQQFRMKRKTTMQSSPRHAAKKTPKRSSQHEFFSPKTSPALEQAASLSTPHGDSPGKSPSSAKRLKSFFQDLQRESRHALTNKRAKIAQLWEGRRWRRASLEEVEPFAEMEERELSSYGATEPKEYNYNHEENDSDHQGMSKVQKELRLVENRC</sequence>
<evidence type="ECO:0000313" key="14">
    <source>
        <dbReference type="Proteomes" id="UP001159405"/>
    </source>
</evidence>
<evidence type="ECO:0000256" key="5">
    <source>
        <dbReference type="ARBA" id="ARBA00022707"/>
    </source>
</evidence>
<dbReference type="SMART" id="SM01262">
    <property type="entry name" value="LAMTOR"/>
    <property type="match status" value="1"/>
</dbReference>
<evidence type="ECO:0000256" key="7">
    <source>
        <dbReference type="ARBA" id="ARBA00023136"/>
    </source>
</evidence>
<dbReference type="Pfam" id="PF15454">
    <property type="entry name" value="LAMTOR"/>
    <property type="match status" value="1"/>
</dbReference>
<evidence type="ECO:0000256" key="10">
    <source>
        <dbReference type="ARBA" id="ARBA00023288"/>
    </source>
</evidence>
<evidence type="ECO:0000256" key="6">
    <source>
        <dbReference type="ARBA" id="ARBA00022753"/>
    </source>
</evidence>
<accession>A0ABN8P2S6</accession>
<keyword evidence="7" id="KW-0472">Membrane</keyword>
<dbReference type="InterPro" id="IPR028209">
    <property type="entry name" value="LAMTOR1/MEH1"/>
</dbReference>
<evidence type="ECO:0000256" key="1">
    <source>
        <dbReference type="ARBA" id="ARBA00004122"/>
    </source>
</evidence>
<feature type="non-terminal residue" evidence="13">
    <location>
        <position position="1"/>
    </location>
</feature>
<keyword evidence="10" id="KW-0449">Lipoprotein</keyword>
<feature type="compositionally biased region" description="Basic residues" evidence="12">
    <location>
        <begin position="168"/>
        <end position="177"/>
    </location>
</feature>
<feature type="region of interest" description="Disordered" evidence="12">
    <location>
        <begin position="154"/>
        <end position="214"/>
    </location>
</feature>
<keyword evidence="9" id="KW-0458">Lysosome</keyword>
<organism evidence="13 14">
    <name type="scientific">Porites lobata</name>
    <dbReference type="NCBI Taxonomy" id="104759"/>
    <lineage>
        <taxon>Eukaryota</taxon>
        <taxon>Metazoa</taxon>
        <taxon>Cnidaria</taxon>
        <taxon>Anthozoa</taxon>
        <taxon>Hexacorallia</taxon>
        <taxon>Scleractinia</taxon>
        <taxon>Fungiina</taxon>
        <taxon>Poritidae</taxon>
        <taxon>Porites</taxon>
    </lineage>
</organism>
<gene>
    <name evidence="13" type="ORF">PLOB_00032659</name>
</gene>
<keyword evidence="5" id="KW-0519">Myristate</keyword>